<accession>A0ABD7CFH5</accession>
<dbReference type="Pfam" id="PF01420">
    <property type="entry name" value="Methylase_S"/>
    <property type="match status" value="2"/>
</dbReference>
<dbReference type="GO" id="GO:0003677">
    <property type="term" value="F:DNA binding"/>
    <property type="evidence" value="ECO:0007669"/>
    <property type="project" value="UniProtKB-KW"/>
</dbReference>
<dbReference type="InterPro" id="IPR000055">
    <property type="entry name" value="Restrct_endonuc_typeI_TRD"/>
</dbReference>
<dbReference type="Gene3D" id="1.10.287.1120">
    <property type="entry name" value="Bipartite methylase S protein"/>
    <property type="match status" value="1"/>
</dbReference>
<evidence type="ECO:0000259" key="4">
    <source>
        <dbReference type="Pfam" id="PF01420"/>
    </source>
</evidence>
<comment type="similarity">
    <text evidence="1">Belongs to the type-I restriction system S methylase family.</text>
</comment>
<feature type="domain" description="Type I restriction modification DNA specificity" evidence="4">
    <location>
        <begin position="249"/>
        <end position="407"/>
    </location>
</feature>
<dbReference type="RefSeq" id="WP_052117160.1">
    <property type="nucleotide sequence ID" value="NZ_CP069280.1"/>
</dbReference>
<keyword evidence="5" id="KW-0378">Hydrolase</keyword>
<dbReference type="PANTHER" id="PTHR30408:SF12">
    <property type="entry name" value="TYPE I RESTRICTION ENZYME MJAVIII SPECIFICITY SUBUNIT"/>
    <property type="match status" value="1"/>
</dbReference>
<dbReference type="InterPro" id="IPR044946">
    <property type="entry name" value="Restrct_endonuc_typeI_TRD_sf"/>
</dbReference>
<dbReference type="Gene3D" id="3.90.220.20">
    <property type="entry name" value="DNA methylase specificity domains"/>
    <property type="match status" value="2"/>
</dbReference>
<keyword evidence="5" id="KW-0255">Endonuclease</keyword>
<proteinExistence type="inferred from homology"/>
<evidence type="ECO:0000256" key="1">
    <source>
        <dbReference type="ARBA" id="ARBA00010923"/>
    </source>
</evidence>
<name>A0ABD7CFH5_CLOBO</name>
<protein>
    <submittedName>
        <fullName evidence="5">Restriction endonuclease subunit S</fullName>
    </submittedName>
</protein>
<organism evidence="5 6">
    <name type="scientific">Clostridium botulinum</name>
    <dbReference type="NCBI Taxonomy" id="1491"/>
    <lineage>
        <taxon>Bacteria</taxon>
        <taxon>Bacillati</taxon>
        <taxon>Bacillota</taxon>
        <taxon>Clostridia</taxon>
        <taxon>Eubacteriales</taxon>
        <taxon>Clostridiaceae</taxon>
        <taxon>Clostridium</taxon>
    </lineage>
</organism>
<keyword evidence="3" id="KW-0238">DNA-binding</keyword>
<sequence>MKFRYRSEEEMKDSGVEWIGKIPKDWDSMKIKYISPIGRGASPRPIDDEKYFNDNGEYAWTRIADVSVSGKYLLETKQRMSELGSSFSVKLEPDSLFISIAGTVGKPCITKIKACIHDGFIYFHNLKEEYVDFLYNIFSVGECYAGLGKLGTQLNLNRETIGNICIPNPNNNTKQKITSFLSEKTTQFDFIISKKEALIQKLEEAKKSLISEVVTGKVRVVKTFDGYELVERKKEEMKDSGVEWIGDIPKEWWLKKLKYISDIYRGAILRPVDEPTYFDENGMWRYLNISDATKCDKYLEDGGIGLSELGSKKSERVEAGNLILTASATIGKPLINNINICIHDGFIAFKNFKVNRDFLYYVLTNKSIYENMGKSNTQKNIYLDEVKNIYIAQPSVEEQKIIVKYIEERWLLVDSSIVNIKTQIQKLKEAKQSLISEAVTGKIEILD</sequence>
<dbReference type="PANTHER" id="PTHR30408">
    <property type="entry name" value="TYPE-1 RESTRICTION ENZYME ECOKI SPECIFICITY PROTEIN"/>
    <property type="match status" value="1"/>
</dbReference>
<dbReference type="InterPro" id="IPR052021">
    <property type="entry name" value="Type-I_RS_S_subunit"/>
</dbReference>
<dbReference type="SUPFAM" id="SSF116734">
    <property type="entry name" value="DNA methylase specificity domain"/>
    <property type="match status" value="2"/>
</dbReference>
<reference evidence="5 6" key="1">
    <citation type="journal article" date="2014" name="J. Infect. Dis.">
        <title>Molecular characterization of a novel botulinum neurotoxin type H gene.</title>
        <authorList>
            <person name="Dover N."/>
            <person name="Barash J.R."/>
            <person name="Hill K.K."/>
            <person name="Xie G."/>
            <person name="Arnon S.S."/>
        </authorList>
    </citation>
    <scope>NUCLEOTIDE SEQUENCE [LARGE SCALE GENOMIC DNA]</scope>
    <source>
        <strain evidence="5 6">IBCA10-7060</strain>
    </source>
</reference>
<dbReference type="GO" id="GO:0004519">
    <property type="term" value="F:endonuclease activity"/>
    <property type="evidence" value="ECO:0007669"/>
    <property type="project" value="UniProtKB-KW"/>
</dbReference>
<dbReference type="EMBL" id="CP069280">
    <property type="protein sequence ID" value="QRI51911.1"/>
    <property type="molecule type" value="Genomic_DNA"/>
</dbReference>
<keyword evidence="5" id="KW-0540">Nuclease</keyword>
<evidence type="ECO:0000313" key="5">
    <source>
        <dbReference type="EMBL" id="QRI51911.1"/>
    </source>
</evidence>
<dbReference type="GO" id="GO:0009307">
    <property type="term" value="P:DNA restriction-modification system"/>
    <property type="evidence" value="ECO:0007669"/>
    <property type="project" value="UniProtKB-KW"/>
</dbReference>
<evidence type="ECO:0000256" key="2">
    <source>
        <dbReference type="ARBA" id="ARBA00022747"/>
    </source>
</evidence>
<feature type="domain" description="Type I restriction modification DNA specificity" evidence="4">
    <location>
        <begin position="23"/>
        <end position="191"/>
    </location>
</feature>
<evidence type="ECO:0000256" key="3">
    <source>
        <dbReference type="ARBA" id="ARBA00023125"/>
    </source>
</evidence>
<keyword evidence="2" id="KW-0680">Restriction system</keyword>
<dbReference type="AlphaFoldDB" id="A0ABD7CFH5"/>
<gene>
    <name evidence="5" type="ORF">JQS73_10585</name>
</gene>
<dbReference type="Proteomes" id="UP000663464">
    <property type="component" value="Chromosome"/>
</dbReference>
<evidence type="ECO:0000313" key="6">
    <source>
        <dbReference type="Proteomes" id="UP000663464"/>
    </source>
</evidence>